<dbReference type="Gene3D" id="3.30.420.40">
    <property type="match status" value="2"/>
</dbReference>
<dbReference type="InterPro" id="IPR018181">
    <property type="entry name" value="Heat_shock_70_CS"/>
</dbReference>
<dbReference type="PANTHER" id="PTHR45639:SF4">
    <property type="entry name" value="HSC70CB, ISOFORM G"/>
    <property type="match status" value="1"/>
</dbReference>
<keyword evidence="3" id="KW-0067">ATP-binding</keyword>
<dbReference type="GO" id="GO:0140662">
    <property type="term" value="F:ATP-dependent protein folding chaperone"/>
    <property type="evidence" value="ECO:0007669"/>
    <property type="project" value="InterPro"/>
</dbReference>
<keyword evidence="6" id="KW-1185">Reference proteome</keyword>
<keyword evidence="4" id="KW-0560">Oxidoreductase</keyword>
<dbReference type="VEuPathDB" id="VectorBase:ISCW018173"/>
<evidence type="ECO:0000256" key="2">
    <source>
        <dbReference type="ARBA" id="ARBA00022741"/>
    </source>
</evidence>
<dbReference type="SUPFAM" id="SSF53067">
    <property type="entry name" value="Actin-like ATPase domain"/>
    <property type="match status" value="1"/>
</dbReference>
<accession>B7PJQ8</accession>
<evidence type="ECO:0000313" key="5">
    <source>
        <dbReference type="EnsemblMetazoa" id="ISCW018173-PA"/>
    </source>
</evidence>
<evidence type="ECO:0000313" key="6">
    <source>
        <dbReference type="Proteomes" id="UP000001555"/>
    </source>
</evidence>
<dbReference type="PANTHER" id="PTHR45639">
    <property type="entry name" value="HSC70CB, ISOFORM G-RELATED"/>
    <property type="match status" value="1"/>
</dbReference>
<proteinExistence type="inferred from homology"/>
<gene>
    <name evidence="4" type="ORF">IscW_ISCW018173</name>
</gene>
<dbReference type="Proteomes" id="UP000001555">
    <property type="component" value="Unassembled WGS sequence"/>
</dbReference>
<evidence type="ECO:0000256" key="1">
    <source>
        <dbReference type="ARBA" id="ARBA00007381"/>
    </source>
</evidence>
<evidence type="ECO:0000313" key="4">
    <source>
        <dbReference type="EMBL" id="EEC06830.1"/>
    </source>
</evidence>
<dbReference type="OrthoDB" id="434160at2759"/>
<dbReference type="PROSITE" id="PS01036">
    <property type="entry name" value="HSP70_3"/>
    <property type="match status" value="1"/>
</dbReference>
<dbReference type="InterPro" id="IPR043129">
    <property type="entry name" value="ATPase_NBD"/>
</dbReference>
<dbReference type="EMBL" id="ABJB010668903">
    <property type="status" value="NOT_ANNOTATED_CDS"/>
    <property type="molecule type" value="Genomic_DNA"/>
</dbReference>
<dbReference type="Pfam" id="PF00012">
    <property type="entry name" value="HSP70"/>
    <property type="match status" value="1"/>
</dbReference>
<dbReference type="HOGENOM" id="CLU_1898535_0_0_1"/>
<dbReference type="STRING" id="6945.B7PJQ8"/>
<dbReference type="GO" id="GO:0032440">
    <property type="term" value="F:2-alkenal reductase [NAD(P)H] activity"/>
    <property type="evidence" value="ECO:0007669"/>
    <property type="project" value="UniProtKB-EC"/>
</dbReference>
<dbReference type="EMBL" id="DS727732">
    <property type="protein sequence ID" value="EEC06830.1"/>
    <property type="molecule type" value="Genomic_DNA"/>
</dbReference>
<dbReference type="AlphaFoldDB" id="B7PJQ8"/>
<dbReference type="EC" id="1.3.1.74" evidence="4"/>
<protein>
    <submittedName>
        <fullName evidence="4 5">Heat shock protein 70 (HSP70), putative</fullName>
        <ecNumber evidence="4">1.3.1.74</ecNumber>
    </submittedName>
</protein>
<name>B7PJQ8_IXOSC</name>
<reference evidence="5" key="2">
    <citation type="submission" date="2020-05" db="UniProtKB">
        <authorList>
            <consortium name="EnsemblMetazoa"/>
        </authorList>
    </citation>
    <scope>IDENTIFICATION</scope>
    <source>
        <strain evidence="5">wikel</strain>
    </source>
</reference>
<dbReference type="PaxDb" id="6945-B7PJQ8"/>
<dbReference type="GO" id="GO:0005524">
    <property type="term" value="F:ATP binding"/>
    <property type="evidence" value="ECO:0007669"/>
    <property type="project" value="UniProtKB-KW"/>
</dbReference>
<organism>
    <name type="scientific">Ixodes scapularis</name>
    <name type="common">Black-legged tick</name>
    <name type="synonym">Deer tick</name>
    <dbReference type="NCBI Taxonomy" id="6945"/>
    <lineage>
        <taxon>Eukaryota</taxon>
        <taxon>Metazoa</taxon>
        <taxon>Ecdysozoa</taxon>
        <taxon>Arthropoda</taxon>
        <taxon>Chelicerata</taxon>
        <taxon>Arachnida</taxon>
        <taxon>Acari</taxon>
        <taxon>Parasitiformes</taxon>
        <taxon>Ixodida</taxon>
        <taxon>Ixodoidea</taxon>
        <taxon>Ixodidae</taxon>
        <taxon>Ixodinae</taxon>
        <taxon>Ixodes</taxon>
    </lineage>
</organism>
<dbReference type="Gene3D" id="3.90.640.10">
    <property type="entry name" value="Actin, Chain A, domain 4"/>
    <property type="match status" value="1"/>
</dbReference>
<dbReference type="InParanoid" id="B7PJQ8"/>
<dbReference type="EnsemblMetazoa" id="ISCW018173-RA">
    <property type="protein sequence ID" value="ISCW018173-PA"/>
    <property type="gene ID" value="ISCW018173"/>
</dbReference>
<keyword evidence="2" id="KW-0547">Nucleotide-binding</keyword>
<sequence length="134" mass="14800">MSANPHDLTLNIECYKNDCVAGKLKRETFETTSTELLARAERTMAWALMVAGLRPTNVESVELVGGGTWVPAVKQLVCKVFQREPSTTPHQDEVMDRGCALQCVLLSPIFKMRGFVGMDAQLYSIELCHDPGKG</sequence>
<keyword evidence="4" id="KW-0346">Stress response</keyword>
<dbReference type="VEuPathDB" id="VectorBase:ISCP_009778"/>
<dbReference type="VEuPathDB" id="VectorBase:ISCI018173"/>
<dbReference type="InterPro" id="IPR013126">
    <property type="entry name" value="Hsp_70_fam"/>
</dbReference>
<reference evidence="4 6" key="1">
    <citation type="submission" date="2008-03" db="EMBL/GenBank/DDBJ databases">
        <title>Annotation of Ixodes scapularis.</title>
        <authorList>
            <consortium name="Ixodes scapularis Genome Project Consortium"/>
            <person name="Caler E."/>
            <person name="Hannick L.I."/>
            <person name="Bidwell S."/>
            <person name="Joardar V."/>
            <person name="Thiagarajan M."/>
            <person name="Amedeo P."/>
            <person name="Galinsky K.J."/>
            <person name="Schobel S."/>
            <person name="Inman J."/>
            <person name="Hostetler J."/>
            <person name="Miller J."/>
            <person name="Hammond M."/>
            <person name="Megy K."/>
            <person name="Lawson D."/>
            <person name="Kodira C."/>
            <person name="Sutton G."/>
            <person name="Meyer J."/>
            <person name="Hill C.A."/>
            <person name="Birren B."/>
            <person name="Nene V."/>
            <person name="Collins F."/>
            <person name="Alarcon-Chaidez F."/>
            <person name="Wikel S."/>
            <person name="Strausberg R."/>
        </authorList>
    </citation>
    <scope>NUCLEOTIDE SEQUENCE [LARGE SCALE GENOMIC DNA]</scope>
    <source>
        <strain evidence="6">Wikel</strain>
        <strain evidence="4">Wikel colony</strain>
    </source>
</reference>
<comment type="similarity">
    <text evidence="1">Belongs to the heat shock protein 70 family.</text>
</comment>
<evidence type="ECO:0000256" key="3">
    <source>
        <dbReference type="ARBA" id="ARBA00022840"/>
    </source>
</evidence>